<dbReference type="InterPro" id="IPR035810">
    <property type="entry name" value="PEBP_euk"/>
</dbReference>
<keyword evidence="2" id="KW-1185">Reference proteome</keyword>
<accession>A0A167HIT0</accession>
<dbReference type="InterPro" id="IPR036610">
    <property type="entry name" value="PEBP-like_sf"/>
</dbReference>
<evidence type="ECO:0000313" key="1">
    <source>
        <dbReference type="EMBL" id="KZO91675.1"/>
    </source>
</evidence>
<dbReference type="Proteomes" id="UP000076738">
    <property type="component" value="Unassembled WGS sequence"/>
</dbReference>
<dbReference type="GO" id="GO:0005543">
    <property type="term" value="F:phospholipid binding"/>
    <property type="evidence" value="ECO:0007669"/>
    <property type="project" value="TreeGrafter"/>
</dbReference>
<dbReference type="SUPFAM" id="SSF49777">
    <property type="entry name" value="PEBP-like"/>
    <property type="match status" value="1"/>
</dbReference>
<gene>
    <name evidence="1" type="ORF">CALVIDRAFT_567990</name>
</gene>
<dbReference type="GO" id="GO:0030414">
    <property type="term" value="F:peptidase inhibitor activity"/>
    <property type="evidence" value="ECO:0007669"/>
    <property type="project" value="TreeGrafter"/>
</dbReference>
<reference evidence="1 2" key="1">
    <citation type="journal article" date="2016" name="Mol. Biol. Evol.">
        <title>Comparative Genomics of Early-Diverging Mushroom-Forming Fungi Provides Insights into the Origins of Lignocellulose Decay Capabilities.</title>
        <authorList>
            <person name="Nagy L.G."/>
            <person name="Riley R."/>
            <person name="Tritt A."/>
            <person name="Adam C."/>
            <person name="Daum C."/>
            <person name="Floudas D."/>
            <person name="Sun H."/>
            <person name="Yadav J.S."/>
            <person name="Pangilinan J."/>
            <person name="Larsson K.H."/>
            <person name="Matsuura K."/>
            <person name="Barry K."/>
            <person name="Labutti K."/>
            <person name="Kuo R."/>
            <person name="Ohm R.A."/>
            <person name="Bhattacharya S.S."/>
            <person name="Shirouzu T."/>
            <person name="Yoshinaga Y."/>
            <person name="Martin F.M."/>
            <person name="Grigoriev I.V."/>
            <person name="Hibbett D.S."/>
        </authorList>
    </citation>
    <scope>NUCLEOTIDE SEQUENCE [LARGE SCALE GENOMIC DNA]</scope>
    <source>
        <strain evidence="1 2">TUFC12733</strain>
    </source>
</reference>
<dbReference type="PANTHER" id="PTHR11362">
    <property type="entry name" value="PHOSPHATIDYLETHANOLAMINE-BINDING PROTEIN"/>
    <property type="match status" value="1"/>
</dbReference>
<dbReference type="GO" id="GO:0046578">
    <property type="term" value="P:regulation of Ras protein signal transduction"/>
    <property type="evidence" value="ECO:0007669"/>
    <property type="project" value="TreeGrafter"/>
</dbReference>
<protein>
    <submittedName>
        <fullName evidence="1">PEBP-like protein</fullName>
    </submittedName>
</protein>
<dbReference type="GO" id="GO:0030162">
    <property type="term" value="P:regulation of proteolysis"/>
    <property type="evidence" value="ECO:0007669"/>
    <property type="project" value="TreeGrafter"/>
</dbReference>
<dbReference type="EMBL" id="KV417319">
    <property type="protein sequence ID" value="KZO91675.1"/>
    <property type="molecule type" value="Genomic_DNA"/>
</dbReference>
<dbReference type="AlphaFoldDB" id="A0A167HIT0"/>
<evidence type="ECO:0000313" key="2">
    <source>
        <dbReference type="Proteomes" id="UP000076738"/>
    </source>
</evidence>
<dbReference type="OrthoDB" id="2506647at2759"/>
<dbReference type="CDD" id="cd00866">
    <property type="entry name" value="PEBP_euk"/>
    <property type="match status" value="1"/>
</dbReference>
<dbReference type="Pfam" id="PF01161">
    <property type="entry name" value="PBP"/>
    <property type="match status" value="1"/>
</dbReference>
<proteinExistence type="predicted"/>
<dbReference type="InterPro" id="IPR008914">
    <property type="entry name" value="PEBP"/>
</dbReference>
<name>A0A167HIT0_CALVF</name>
<organism evidence="1 2">
    <name type="scientific">Calocera viscosa (strain TUFC12733)</name>
    <dbReference type="NCBI Taxonomy" id="1330018"/>
    <lineage>
        <taxon>Eukaryota</taxon>
        <taxon>Fungi</taxon>
        <taxon>Dikarya</taxon>
        <taxon>Basidiomycota</taxon>
        <taxon>Agaricomycotina</taxon>
        <taxon>Dacrymycetes</taxon>
        <taxon>Dacrymycetales</taxon>
        <taxon>Dacrymycetaceae</taxon>
        <taxon>Calocera</taxon>
    </lineage>
</organism>
<dbReference type="Gene3D" id="3.90.280.10">
    <property type="entry name" value="PEBP-like"/>
    <property type="match status" value="1"/>
</dbReference>
<sequence>MPELDLVKKSFKNASIIPDVIDRFNPTAQIFVEWMEDMVVTPGKHVNRSDSSPTPVLTAANLPCTPGGPYLALTVDPDAPSHSDPKNSPFRHFLQTDLWLSGKLSVELPYAWKLENESAPLSPWYPPAPPPGSGPHRYVTLLYSQPDDLDLSFVDWDDRKRFDVKQFAKSARLDDPLAGVWFSVEVKQEDVELLEAGSNQLVLNGK</sequence>
<dbReference type="PANTHER" id="PTHR11362:SF148">
    <property type="entry name" value="CARBOXYPEPTIDASE Y INHIBITOR"/>
    <property type="match status" value="1"/>
</dbReference>
<dbReference type="STRING" id="1330018.A0A167HIT0"/>